<dbReference type="Gene3D" id="3.20.20.80">
    <property type="entry name" value="Glycosidases"/>
    <property type="match status" value="1"/>
</dbReference>
<dbReference type="InterPro" id="IPR017853">
    <property type="entry name" value="GH"/>
</dbReference>
<keyword evidence="2" id="KW-0378">Hydrolase</keyword>
<feature type="domain" description="Glycosyl hydrolase family 13 catalytic" evidence="5">
    <location>
        <begin position="37"/>
        <end position="443"/>
    </location>
</feature>
<dbReference type="Pfam" id="PF23915">
    <property type="entry name" value="SusG_C"/>
    <property type="match status" value="1"/>
</dbReference>
<evidence type="ECO:0000256" key="4">
    <source>
        <dbReference type="NCBIfam" id="TIGR02403"/>
    </source>
</evidence>
<proteinExistence type="inferred from homology"/>
<dbReference type="Gene3D" id="3.90.400.10">
    <property type="entry name" value="Oligo-1,6-glucosidase, Domain 2"/>
    <property type="match status" value="1"/>
</dbReference>
<name>A0ABQ1G0B9_9BACL</name>
<accession>A0ABQ1G0B9</accession>
<keyword evidence="7" id="KW-1185">Reference proteome</keyword>
<dbReference type="SUPFAM" id="SSF51445">
    <property type="entry name" value="(Trans)glycosidases"/>
    <property type="match status" value="1"/>
</dbReference>
<dbReference type="InterPro" id="IPR006047">
    <property type="entry name" value="GH13_cat_dom"/>
</dbReference>
<reference evidence="7" key="1">
    <citation type="journal article" date="2019" name="Int. J. Syst. Evol. Microbiol.">
        <title>The Global Catalogue of Microorganisms (GCM) 10K type strain sequencing project: providing services to taxonomists for standard genome sequencing and annotation.</title>
        <authorList>
            <consortium name="The Broad Institute Genomics Platform"/>
            <consortium name="The Broad Institute Genome Sequencing Center for Infectious Disease"/>
            <person name="Wu L."/>
            <person name="Ma J."/>
        </authorList>
    </citation>
    <scope>NUCLEOTIDE SEQUENCE [LARGE SCALE GENOMIC DNA]</scope>
    <source>
        <strain evidence="7">CGMCC 1.15044</strain>
    </source>
</reference>
<dbReference type="CDD" id="cd11333">
    <property type="entry name" value="AmyAc_SI_OligoGlu_DGase"/>
    <property type="match status" value="1"/>
</dbReference>
<comment type="similarity">
    <text evidence="1">Belongs to the glycosyl hydrolase 13 family.</text>
</comment>
<dbReference type="InterPro" id="IPR012769">
    <property type="entry name" value="Trehalose_TreC"/>
</dbReference>
<dbReference type="InterPro" id="IPR045857">
    <property type="entry name" value="O16G_dom_2"/>
</dbReference>
<dbReference type="Gene3D" id="2.60.40.1180">
    <property type="entry name" value="Golgi alpha-mannosidase II"/>
    <property type="match status" value="1"/>
</dbReference>
<protein>
    <recommendedName>
        <fullName evidence="4">Alpha,alpha-phosphotrehalase</fullName>
        <ecNumber evidence="4">3.2.1.93</ecNumber>
    </recommendedName>
</protein>
<dbReference type="Pfam" id="PF00128">
    <property type="entry name" value="Alpha-amylase"/>
    <property type="match status" value="1"/>
</dbReference>
<gene>
    <name evidence="6" type="ORF">GCM10010917_20260</name>
</gene>
<dbReference type="InterPro" id="IPR013780">
    <property type="entry name" value="Glyco_hydro_b"/>
</dbReference>
<organism evidence="6 7">
    <name type="scientific">Paenibacillus physcomitrellae</name>
    <dbReference type="NCBI Taxonomy" id="1619311"/>
    <lineage>
        <taxon>Bacteria</taxon>
        <taxon>Bacillati</taxon>
        <taxon>Bacillota</taxon>
        <taxon>Bacilli</taxon>
        <taxon>Bacillales</taxon>
        <taxon>Paenibacillaceae</taxon>
        <taxon>Paenibacillus</taxon>
    </lineage>
</organism>
<dbReference type="SMART" id="SM00642">
    <property type="entry name" value="Aamy"/>
    <property type="match status" value="1"/>
</dbReference>
<dbReference type="NCBIfam" id="TIGR02403">
    <property type="entry name" value="trehalose_treC"/>
    <property type="match status" value="1"/>
</dbReference>
<dbReference type="NCBIfam" id="NF008183">
    <property type="entry name" value="PRK10933.1"/>
    <property type="match status" value="1"/>
</dbReference>
<evidence type="ECO:0000313" key="6">
    <source>
        <dbReference type="EMBL" id="GGA34984.1"/>
    </source>
</evidence>
<dbReference type="PANTHER" id="PTHR10357">
    <property type="entry name" value="ALPHA-AMYLASE FAMILY MEMBER"/>
    <property type="match status" value="1"/>
</dbReference>
<evidence type="ECO:0000259" key="5">
    <source>
        <dbReference type="SMART" id="SM00642"/>
    </source>
</evidence>
<dbReference type="InterPro" id="IPR056300">
    <property type="entry name" value="SusG-like_C"/>
</dbReference>
<dbReference type="EC" id="3.2.1.93" evidence="4"/>
<evidence type="ECO:0000256" key="2">
    <source>
        <dbReference type="ARBA" id="ARBA00022801"/>
    </source>
</evidence>
<dbReference type="PANTHER" id="PTHR10357:SF217">
    <property type="entry name" value="TREHALOSE-6-PHOSPHATE HYDROLASE"/>
    <property type="match status" value="1"/>
</dbReference>
<comment type="caution">
    <text evidence="6">The sequence shown here is derived from an EMBL/GenBank/DDBJ whole genome shotgun (WGS) entry which is preliminary data.</text>
</comment>
<evidence type="ECO:0000313" key="7">
    <source>
        <dbReference type="Proteomes" id="UP000609323"/>
    </source>
</evidence>
<keyword evidence="3" id="KW-0326">Glycosidase</keyword>
<sequence length="592" mass="67991">MDFNFFHVNSIYMQSGGNSTMHHGQTSDWWKKSTVYQVYPKSFKDTTGSGTGDIRGLTEKLDYLQELGIDIVWLQPVYVSPQNDNGYDVADYCSIDPAYGTMNDFDELSAEVRKRNMHLMLDIVVNHSSTEHKWFKEARKSKDNPYRDYYIWRDPAPDGGVPNNWQSKFGGPAWQYDEATGQYFLTLYDKTQADLNWENPAVREEVVKLMTFWADKGVSGFRLDVINLISKNQDFPDDDGSVPPGDGRRFYTDGPRIHEFLKELNRRVFKPYGLVTVGEMSSTSLENCILYSNPEQEELSMTFNFHHLKVDYPNGQKWELMPYDFEQLKSLFSRWQTGMQAGGGWNALFLNNHDQPRALSRFTDDGLYGVESAKLLAITLHGMQGTPYVFQGEEIGLPNPQWNSIEEMRDIESLNMFRILQEQGKSAEEAFAIIRERSRDNSRTPMPWNDGPGAGFTTGTPWIKLDERYPEINVQNQLDDPDSVFQHYKKLIALRKKMPIFTEGTFVRLDEQHPQVFAYGRLDEDEALLVVSNFSGNPAKYSLPESMASEWLKPVGASELLAGSTQTAPALEQEMILPPYGSYMWFIRRQQS</sequence>
<dbReference type="Proteomes" id="UP000609323">
    <property type="component" value="Unassembled WGS sequence"/>
</dbReference>
<evidence type="ECO:0000256" key="1">
    <source>
        <dbReference type="ARBA" id="ARBA00008061"/>
    </source>
</evidence>
<dbReference type="EMBL" id="BMHF01000006">
    <property type="protein sequence ID" value="GGA34984.1"/>
    <property type="molecule type" value="Genomic_DNA"/>
</dbReference>
<dbReference type="SUPFAM" id="SSF51011">
    <property type="entry name" value="Glycosyl hydrolase domain"/>
    <property type="match status" value="1"/>
</dbReference>
<evidence type="ECO:0000256" key="3">
    <source>
        <dbReference type="ARBA" id="ARBA00023295"/>
    </source>
</evidence>